<evidence type="ECO:0000256" key="1">
    <source>
        <dbReference type="SAM" id="MobiDB-lite"/>
    </source>
</evidence>
<evidence type="ECO:0000313" key="2">
    <source>
        <dbReference type="EMBL" id="KAL0401467.1"/>
    </source>
</evidence>
<name>A0AAW2TB24_9LAMI</name>
<organism evidence="2">
    <name type="scientific">Sesamum latifolium</name>
    <dbReference type="NCBI Taxonomy" id="2727402"/>
    <lineage>
        <taxon>Eukaryota</taxon>
        <taxon>Viridiplantae</taxon>
        <taxon>Streptophyta</taxon>
        <taxon>Embryophyta</taxon>
        <taxon>Tracheophyta</taxon>
        <taxon>Spermatophyta</taxon>
        <taxon>Magnoliopsida</taxon>
        <taxon>eudicotyledons</taxon>
        <taxon>Gunneridae</taxon>
        <taxon>Pentapetalae</taxon>
        <taxon>asterids</taxon>
        <taxon>lamiids</taxon>
        <taxon>Lamiales</taxon>
        <taxon>Pedaliaceae</taxon>
        <taxon>Sesamum</taxon>
    </lineage>
</organism>
<reference evidence="2" key="1">
    <citation type="submission" date="2020-06" db="EMBL/GenBank/DDBJ databases">
        <authorList>
            <person name="Li T."/>
            <person name="Hu X."/>
            <person name="Zhang T."/>
            <person name="Song X."/>
            <person name="Zhang H."/>
            <person name="Dai N."/>
            <person name="Sheng W."/>
            <person name="Hou X."/>
            <person name="Wei L."/>
        </authorList>
    </citation>
    <scope>NUCLEOTIDE SEQUENCE</scope>
    <source>
        <strain evidence="2">KEN1</strain>
        <tissue evidence="2">Leaf</tissue>
    </source>
</reference>
<feature type="region of interest" description="Disordered" evidence="1">
    <location>
        <begin position="1"/>
        <end position="38"/>
    </location>
</feature>
<dbReference type="EMBL" id="JACGWN010000015">
    <property type="protein sequence ID" value="KAL0401467.1"/>
    <property type="molecule type" value="Genomic_DNA"/>
</dbReference>
<reference evidence="2" key="2">
    <citation type="journal article" date="2024" name="Plant">
        <title>Genomic evolution and insights into agronomic trait innovations of Sesamum species.</title>
        <authorList>
            <person name="Miao H."/>
            <person name="Wang L."/>
            <person name="Qu L."/>
            <person name="Liu H."/>
            <person name="Sun Y."/>
            <person name="Le M."/>
            <person name="Wang Q."/>
            <person name="Wei S."/>
            <person name="Zheng Y."/>
            <person name="Lin W."/>
            <person name="Duan Y."/>
            <person name="Cao H."/>
            <person name="Xiong S."/>
            <person name="Wang X."/>
            <person name="Wei L."/>
            <person name="Li C."/>
            <person name="Ma Q."/>
            <person name="Ju M."/>
            <person name="Zhao R."/>
            <person name="Li G."/>
            <person name="Mu C."/>
            <person name="Tian Q."/>
            <person name="Mei H."/>
            <person name="Zhang T."/>
            <person name="Gao T."/>
            <person name="Zhang H."/>
        </authorList>
    </citation>
    <scope>NUCLEOTIDE SEQUENCE</scope>
    <source>
        <strain evidence="2">KEN1</strain>
    </source>
</reference>
<protein>
    <submittedName>
        <fullName evidence="2">Uncharacterized protein</fullName>
    </submittedName>
</protein>
<sequence length="166" mass="17443">MPPILASSSWGPTSSGPIVATPSSARIPSPSRGSSHGLNDPDDISSCLTPFLCSQYLLLLLCPLSKPFRKMWGGENSPIVGVSTKCKRKLIGANDSNEADDGGDDLPLSSLATKRISISGAKTIVPAKKFSRTSKGDAGKGKARISPHLEPQIIVELEESFVSIPT</sequence>
<gene>
    <name evidence="2" type="ORF">Slati_4176600</name>
</gene>
<proteinExistence type="predicted"/>
<dbReference type="AlphaFoldDB" id="A0AAW2TB24"/>
<accession>A0AAW2TB24</accession>
<feature type="compositionally biased region" description="Polar residues" evidence="1">
    <location>
        <begin position="1"/>
        <end position="37"/>
    </location>
</feature>
<comment type="caution">
    <text evidence="2">The sequence shown here is derived from an EMBL/GenBank/DDBJ whole genome shotgun (WGS) entry which is preliminary data.</text>
</comment>